<name>A0A914CCU8_9BILA</name>
<evidence type="ECO:0000256" key="5">
    <source>
        <dbReference type="ARBA" id="ARBA00035458"/>
    </source>
</evidence>
<dbReference type="InterPro" id="IPR001976">
    <property type="entry name" value="Ribosomal_eS24"/>
</dbReference>
<dbReference type="Proteomes" id="UP000887540">
    <property type="component" value="Unplaced"/>
</dbReference>
<reference evidence="8" key="1">
    <citation type="submission" date="2022-11" db="UniProtKB">
        <authorList>
            <consortium name="WormBaseParasite"/>
        </authorList>
    </citation>
    <scope>IDENTIFICATION</scope>
</reference>
<dbReference type="PANTHER" id="PTHR10496">
    <property type="entry name" value="40S RIBOSOMAL PROTEIN S24"/>
    <property type="match status" value="1"/>
</dbReference>
<dbReference type="GO" id="GO:0006412">
    <property type="term" value="P:translation"/>
    <property type="evidence" value="ECO:0007669"/>
    <property type="project" value="InterPro"/>
</dbReference>
<keyword evidence="2" id="KW-0689">Ribosomal protein</keyword>
<dbReference type="GO" id="GO:0005840">
    <property type="term" value="C:ribosome"/>
    <property type="evidence" value="ECO:0007669"/>
    <property type="project" value="UniProtKB-KW"/>
</dbReference>
<keyword evidence="7" id="KW-1185">Reference proteome</keyword>
<dbReference type="SUPFAM" id="SSF54189">
    <property type="entry name" value="Ribosomal proteins S24e, L23 and L15e"/>
    <property type="match status" value="1"/>
</dbReference>
<dbReference type="HAMAP" id="MF_00545">
    <property type="entry name" value="Ribosomal_eS24"/>
    <property type="match status" value="1"/>
</dbReference>
<dbReference type="AlphaFoldDB" id="A0A914CCU8"/>
<feature type="compositionally biased region" description="Basic residues" evidence="6">
    <location>
        <begin position="105"/>
        <end position="131"/>
    </location>
</feature>
<protein>
    <recommendedName>
        <fullName evidence="4">Small ribosomal subunit protein eS24</fullName>
    </recommendedName>
    <alternativeName>
        <fullName evidence="5">40S ribosomal protein S24</fullName>
    </alternativeName>
</protein>
<feature type="region of interest" description="Disordered" evidence="6">
    <location>
        <begin position="97"/>
        <end position="131"/>
    </location>
</feature>
<sequence>MSDSVVTIRTRKVLTNKLLARKQMVVEILHPNKASVPKNEIREKLAKLYKTTPDLIFPYGYRCLFGGGKSVGFCNIYDTYDFAKKFEAKHRILKQTGGKIERTGRKQRKERKNRQKKVRGTKKNKVSAGKK</sequence>
<dbReference type="GO" id="GO:0003735">
    <property type="term" value="F:structural constituent of ribosome"/>
    <property type="evidence" value="ECO:0007669"/>
    <property type="project" value="InterPro"/>
</dbReference>
<keyword evidence="3" id="KW-0687">Ribonucleoprotein</keyword>
<evidence type="ECO:0000256" key="6">
    <source>
        <dbReference type="SAM" id="MobiDB-lite"/>
    </source>
</evidence>
<dbReference type="GO" id="GO:1990904">
    <property type="term" value="C:ribonucleoprotein complex"/>
    <property type="evidence" value="ECO:0007669"/>
    <property type="project" value="UniProtKB-KW"/>
</dbReference>
<dbReference type="InterPro" id="IPR053709">
    <property type="entry name" value="eRP_eS24_sf"/>
</dbReference>
<dbReference type="Pfam" id="PF01282">
    <property type="entry name" value="Ribosomal_S24e"/>
    <property type="match status" value="1"/>
</dbReference>
<dbReference type="InterPro" id="IPR012678">
    <property type="entry name" value="Ribosomal_uL23/eL15/eS24_sf"/>
</dbReference>
<evidence type="ECO:0000313" key="7">
    <source>
        <dbReference type="Proteomes" id="UP000887540"/>
    </source>
</evidence>
<evidence type="ECO:0000256" key="2">
    <source>
        <dbReference type="ARBA" id="ARBA00022980"/>
    </source>
</evidence>
<evidence type="ECO:0000256" key="3">
    <source>
        <dbReference type="ARBA" id="ARBA00023274"/>
    </source>
</evidence>
<dbReference type="Gene3D" id="3.30.70.3370">
    <property type="match status" value="1"/>
</dbReference>
<dbReference type="WBParaSite" id="ACRNAN_Path_882.g3387.t1">
    <property type="protein sequence ID" value="ACRNAN_Path_882.g3387.t1"/>
    <property type="gene ID" value="ACRNAN_Path_882.g3387"/>
</dbReference>
<comment type="similarity">
    <text evidence="1">Belongs to the eukaryotic ribosomal protein eS24 family.</text>
</comment>
<evidence type="ECO:0000256" key="1">
    <source>
        <dbReference type="ARBA" id="ARBA00009680"/>
    </source>
</evidence>
<dbReference type="FunFam" id="3.30.70.3370:FF:000001">
    <property type="entry name" value="40S ribosomal protein S24"/>
    <property type="match status" value="1"/>
</dbReference>
<organism evidence="7 8">
    <name type="scientific">Acrobeloides nanus</name>
    <dbReference type="NCBI Taxonomy" id="290746"/>
    <lineage>
        <taxon>Eukaryota</taxon>
        <taxon>Metazoa</taxon>
        <taxon>Ecdysozoa</taxon>
        <taxon>Nematoda</taxon>
        <taxon>Chromadorea</taxon>
        <taxon>Rhabditida</taxon>
        <taxon>Tylenchina</taxon>
        <taxon>Cephalobomorpha</taxon>
        <taxon>Cephaloboidea</taxon>
        <taxon>Cephalobidae</taxon>
        <taxon>Acrobeloides</taxon>
    </lineage>
</organism>
<proteinExistence type="inferred from homology"/>
<accession>A0A914CCU8</accession>
<evidence type="ECO:0000256" key="4">
    <source>
        <dbReference type="ARBA" id="ARBA00035149"/>
    </source>
</evidence>
<evidence type="ECO:0000313" key="8">
    <source>
        <dbReference type="WBParaSite" id="ACRNAN_Path_882.g3387.t1"/>
    </source>
</evidence>